<dbReference type="EMBL" id="CAMPGE010012261">
    <property type="protein sequence ID" value="CAI2371041.1"/>
    <property type="molecule type" value="Genomic_DNA"/>
</dbReference>
<proteinExistence type="predicted"/>
<dbReference type="Proteomes" id="UP001295684">
    <property type="component" value="Unassembled WGS sequence"/>
</dbReference>
<evidence type="ECO:0000313" key="2">
    <source>
        <dbReference type="EMBL" id="CAI2371041.1"/>
    </source>
</evidence>
<feature type="region of interest" description="Disordered" evidence="1">
    <location>
        <begin position="50"/>
        <end position="69"/>
    </location>
</feature>
<reference evidence="2" key="1">
    <citation type="submission" date="2023-07" db="EMBL/GenBank/DDBJ databases">
        <authorList>
            <consortium name="AG Swart"/>
            <person name="Singh M."/>
            <person name="Singh A."/>
            <person name="Seah K."/>
            <person name="Emmerich C."/>
        </authorList>
    </citation>
    <scope>NUCLEOTIDE SEQUENCE</scope>
    <source>
        <strain evidence="2">DP1</strain>
    </source>
</reference>
<comment type="caution">
    <text evidence="2">The sequence shown here is derived from an EMBL/GenBank/DDBJ whole genome shotgun (WGS) entry which is preliminary data.</text>
</comment>
<evidence type="ECO:0000313" key="3">
    <source>
        <dbReference type="Proteomes" id="UP001295684"/>
    </source>
</evidence>
<feature type="region of interest" description="Disordered" evidence="1">
    <location>
        <begin position="105"/>
        <end position="145"/>
    </location>
</feature>
<dbReference type="AlphaFoldDB" id="A0AAD1UND5"/>
<keyword evidence="3" id="KW-1185">Reference proteome</keyword>
<organism evidence="2 3">
    <name type="scientific">Euplotes crassus</name>
    <dbReference type="NCBI Taxonomy" id="5936"/>
    <lineage>
        <taxon>Eukaryota</taxon>
        <taxon>Sar</taxon>
        <taxon>Alveolata</taxon>
        <taxon>Ciliophora</taxon>
        <taxon>Intramacronucleata</taxon>
        <taxon>Spirotrichea</taxon>
        <taxon>Hypotrichia</taxon>
        <taxon>Euplotida</taxon>
        <taxon>Euplotidae</taxon>
        <taxon>Moneuplotes</taxon>
    </lineage>
</organism>
<protein>
    <submittedName>
        <fullName evidence="2">Uncharacterized protein</fullName>
    </submittedName>
</protein>
<gene>
    <name evidence="2" type="ORF">ECRASSUSDP1_LOCUS12361</name>
</gene>
<feature type="compositionally biased region" description="Basic and acidic residues" evidence="1">
    <location>
        <begin position="124"/>
        <end position="143"/>
    </location>
</feature>
<sequence length="305" mass="35299">MDKYTSSNTQNKTYMMNMKQRNYKFGRYREINPYADEEEPLKALPDFNLKDRGSCSSLSDHKNPEHKGSYEICNNSETIFDNHKLSELGLSQKNQVSIETLSGKNFPKSIENSHSEKSLSSSENDSKENISEHDQKQEKEKKLNPQLSIIEEVQYTVKGIRPDSTKRRLKNHKKRFKAAKVTASESAKVVGDSLPTLNTPVRTNKDLLQDLEKKFSRNSLSNQKIKIKLWNSQHKNSKTIPKKRRILKNYALDSKKLLSFNCSEEIRLRNSSLTSIFRSKKIVDIKTKAKRIDKLLSKIRVSKLF</sequence>
<accession>A0AAD1UND5</accession>
<name>A0AAD1UND5_EUPCR</name>
<evidence type="ECO:0000256" key="1">
    <source>
        <dbReference type="SAM" id="MobiDB-lite"/>
    </source>
</evidence>